<proteinExistence type="predicted"/>
<evidence type="ECO:0000313" key="2">
    <source>
        <dbReference type="Proteomes" id="UP001164929"/>
    </source>
</evidence>
<dbReference type="EMBL" id="JAQIZT010000018">
    <property type="protein sequence ID" value="KAJ6958624.1"/>
    <property type="molecule type" value="Genomic_DNA"/>
</dbReference>
<accession>A0AAD6LDK5</accession>
<gene>
    <name evidence="1" type="ORF">NC653_040313</name>
</gene>
<protein>
    <submittedName>
        <fullName evidence="1">Uncharacterized protein</fullName>
    </submittedName>
</protein>
<reference evidence="1 2" key="1">
    <citation type="journal article" date="2023" name="Mol. Ecol. Resour.">
        <title>Chromosome-level genome assembly of a triploid poplar Populus alba 'Berolinensis'.</title>
        <authorList>
            <person name="Chen S."/>
            <person name="Yu Y."/>
            <person name="Wang X."/>
            <person name="Wang S."/>
            <person name="Zhang T."/>
            <person name="Zhou Y."/>
            <person name="He R."/>
            <person name="Meng N."/>
            <person name="Wang Y."/>
            <person name="Liu W."/>
            <person name="Liu Z."/>
            <person name="Liu J."/>
            <person name="Guo Q."/>
            <person name="Huang H."/>
            <person name="Sederoff R.R."/>
            <person name="Wang G."/>
            <person name="Qu G."/>
            <person name="Chen S."/>
        </authorList>
    </citation>
    <scope>NUCLEOTIDE SEQUENCE [LARGE SCALE GENOMIC DNA]</scope>
    <source>
        <strain evidence="1">SC-2020</strain>
    </source>
</reference>
<dbReference type="AlphaFoldDB" id="A0AAD6LDK5"/>
<dbReference type="Proteomes" id="UP001164929">
    <property type="component" value="Chromosome 18"/>
</dbReference>
<organism evidence="1 2">
    <name type="scientific">Populus alba x Populus x berolinensis</name>
    <dbReference type="NCBI Taxonomy" id="444605"/>
    <lineage>
        <taxon>Eukaryota</taxon>
        <taxon>Viridiplantae</taxon>
        <taxon>Streptophyta</taxon>
        <taxon>Embryophyta</taxon>
        <taxon>Tracheophyta</taxon>
        <taxon>Spermatophyta</taxon>
        <taxon>Magnoliopsida</taxon>
        <taxon>eudicotyledons</taxon>
        <taxon>Gunneridae</taxon>
        <taxon>Pentapetalae</taxon>
        <taxon>rosids</taxon>
        <taxon>fabids</taxon>
        <taxon>Malpighiales</taxon>
        <taxon>Salicaceae</taxon>
        <taxon>Saliceae</taxon>
        <taxon>Populus</taxon>
    </lineage>
</organism>
<keyword evidence="2" id="KW-1185">Reference proteome</keyword>
<evidence type="ECO:0000313" key="1">
    <source>
        <dbReference type="EMBL" id="KAJ6958624.1"/>
    </source>
</evidence>
<comment type="caution">
    <text evidence="1">The sequence shown here is derived from an EMBL/GenBank/DDBJ whole genome shotgun (WGS) entry which is preliminary data.</text>
</comment>
<name>A0AAD6LDK5_9ROSI</name>
<sequence length="59" mass="6660">MAMASKCREHGACQYYMLCPHRPAFPPPYQNNAAAGIDMEESLFWSPNIKQNAVSREEA</sequence>